<dbReference type="GO" id="GO:0015031">
    <property type="term" value="P:protein transport"/>
    <property type="evidence" value="ECO:0007669"/>
    <property type="project" value="UniProtKB-KW"/>
</dbReference>
<keyword evidence="9" id="KW-0175">Coiled coil</keyword>
<dbReference type="OrthoDB" id="546861at2759"/>
<dbReference type="GO" id="GO:0048193">
    <property type="term" value="P:Golgi vesicle transport"/>
    <property type="evidence" value="ECO:0007669"/>
    <property type="project" value="InterPro"/>
</dbReference>
<dbReference type="SUPFAM" id="SSF47661">
    <property type="entry name" value="t-snare proteins"/>
    <property type="match status" value="1"/>
</dbReference>
<keyword evidence="13" id="KW-1185">Reference proteome</keyword>
<evidence type="ECO:0000256" key="2">
    <source>
        <dbReference type="ARBA" id="ARBA00022448"/>
    </source>
</evidence>
<dbReference type="FunFam" id="1.20.58.90:FF:000004">
    <property type="entry name" value="Syntaxin 10"/>
    <property type="match status" value="1"/>
</dbReference>
<keyword evidence="5 10" id="KW-1133">Transmembrane helix</keyword>
<dbReference type="InterPro" id="IPR000727">
    <property type="entry name" value="T_SNARE_dom"/>
</dbReference>
<evidence type="ECO:0000259" key="11">
    <source>
        <dbReference type="PROSITE" id="PS50192"/>
    </source>
</evidence>
<dbReference type="CDD" id="cd15841">
    <property type="entry name" value="SNARE_Qc"/>
    <property type="match status" value="1"/>
</dbReference>
<name>A0A8K1CK49_PYTOL</name>
<keyword evidence="4" id="KW-0653">Protein transport</keyword>
<evidence type="ECO:0000256" key="8">
    <source>
        <dbReference type="ARBA" id="ARBA00037801"/>
    </source>
</evidence>
<organism evidence="12 13">
    <name type="scientific">Pythium oligandrum</name>
    <name type="common">Mycoparasitic fungus</name>
    <dbReference type="NCBI Taxonomy" id="41045"/>
    <lineage>
        <taxon>Eukaryota</taxon>
        <taxon>Sar</taxon>
        <taxon>Stramenopiles</taxon>
        <taxon>Oomycota</taxon>
        <taxon>Peronosporomycetes</taxon>
        <taxon>Pythiales</taxon>
        <taxon>Pythiaceae</taxon>
        <taxon>Pythium</taxon>
    </lineage>
</organism>
<evidence type="ECO:0000256" key="6">
    <source>
        <dbReference type="ARBA" id="ARBA00023034"/>
    </source>
</evidence>
<dbReference type="SUPFAM" id="SSF58038">
    <property type="entry name" value="SNARE fusion complex"/>
    <property type="match status" value="1"/>
</dbReference>
<keyword evidence="2" id="KW-0813">Transport</keyword>
<feature type="transmembrane region" description="Helical" evidence="10">
    <location>
        <begin position="237"/>
        <end position="256"/>
    </location>
</feature>
<dbReference type="GO" id="GO:0016020">
    <property type="term" value="C:membrane"/>
    <property type="evidence" value="ECO:0007669"/>
    <property type="project" value="InterPro"/>
</dbReference>
<dbReference type="AlphaFoldDB" id="A0A8K1CK49"/>
<dbReference type="Proteomes" id="UP000794436">
    <property type="component" value="Unassembled WGS sequence"/>
</dbReference>
<evidence type="ECO:0000256" key="4">
    <source>
        <dbReference type="ARBA" id="ARBA00022927"/>
    </source>
</evidence>
<keyword evidence="6" id="KW-0333">Golgi apparatus</keyword>
<dbReference type="InterPro" id="IPR015260">
    <property type="entry name" value="Syntaxin-6/10/61_N"/>
</dbReference>
<sequence length="257" mass="28820">MATTPTRATENVAASGDPYYVFKDELESKVSSVHQKYVKWKSVFDAKDSVTMKELPALTTQITTAIASAEKSVKFLEQTIVMVEANRAKFEHIDNAEIASRKAFVSSTRMEILAVSSEVTSEEAKARIMKVEQKALKPLAPAPSSDPSRYENHNARFLAEETARQNDIMRDQDKNIDTLHKTVGRLNDVAVTINDEVKTQNGMLKDLSDEVDTAQEQMNFVMDKMSKLLKTKDKCQLGLIVFLSFVLAVMLFLVIYT</sequence>
<evidence type="ECO:0000313" key="13">
    <source>
        <dbReference type="Proteomes" id="UP000794436"/>
    </source>
</evidence>
<evidence type="ECO:0000256" key="10">
    <source>
        <dbReference type="SAM" id="Phobius"/>
    </source>
</evidence>
<feature type="coiled-coil region" evidence="9">
    <location>
        <begin position="197"/>
        <end position="224"/>
    </location>
</feature>
<evidence type="ECO:0000256" key="3">
    <source>
        <dbReference type="ARBA" id="ARBA00022692"/>
    </source>
</evidence>
<keyword evidence="7 10" id="KW-0472">Membrane</keyword>
<accession>A0A8K1CK49</accession>
<evidence type="ECO:0000256" key="1">
    <source>
        <dbReference type="ARBA" id="ARBA00009063"/>
    </source>
</evidence>
<dbReference type="Pfam" id="PF09177">
    <property type="entry name" value="STX6_10_61_N"/>
    <property type="match status" value="1"/>
</dbReference>
<evidence type="ECO:0000256" key="5">
    <source>
        <dbReference type="ARBA" id="ARBA00022989"/>
    </source>
</evidence>
<protein>
    <recommendedName>
        <fullName evidence="11">t-SNARE coiled-coil homology domain-containing protein</fullName>
    </recommendedName>
</protein>
<reference evidence="12" key="1">
    <citation type="submission" date="2019-03" db="EMBL/GenBank/DDBJ databases">
        <title>Long read genome sequence of the mycoparasitic Pythium oligandrum ATCC 38472 isolated from sugarbeet rhizosphere.</title>
        <authorList>
            <person name="Gaulin E."/>
        </authorList>
    </citation>
    <scope>NUCLEOTIDE SEQUENCE</scope>
    <source>
        <strain evidence="12">ATCC 38472_TT</strain>
    </source>
</reference>
<evidence type="ECO:0000313" key="12">
    <source>
        <dbReference type="EMBL" id="TMW63717.1"/>
    </source>
</evidence>
<evidence type="ECO:0000256" key="7">
    <source>
        <dbReference type="ARBA" id="ARBA00023136"/>
    </source>
</evidence>
<proteinExistence type="inferred from homology"/>
<dbReference type="Gene3D" id="1.20.58.90">
    <property type="match status" value="1"/>
</dbReference>
<dbReference type="GO" id="GO:0005794">
    <property type="term" value="C:Golgi apparatus"/>
    <property type="evidence" value="ECO:0007669"/>
    <property type="project" value="UniProtKB-SubCell"/>
</dbReference>
<dbReference type="Gene3D" id="1.20.5.110">
    <property type="match status" value="1"/>
</dbReference>
<dbReference type="EMBL" id="SPLM01000072">
    <property type="protein sequence ID" value="TMW63717.1"/>
    <property type="molecule type" value="Genomic_DNA"/>
</dbReference>
<feature type="domain" description="T-SNARE coiled-coil homology" evidence="11">
    <location>
        <begin position="166"/>
        <end position="228"/>
    </location>
</feature>
<comment type="similarity">
    <text evidence="1">Belongs to the syntaxin family.</text>
</comment>
<dbReference type="PANTHER" id="PTHR12791">
    <property type="entry name" value="GOLGI SNARE BET1-RELATED"/>
    <property type="match status" value="1"/>
</dbReference>
<dbReference type="PROSITE" id="PS50192">
    <property type="entry name" value="T_SNARE"/>
    <property type="match status" value="1"/>
</dbReference>
<gene>
    <name evidence="12" type="ORF">Poli38472_002658</name>
</gene>
<evidence type="ECO:0000256" key="9">
    <source>
        <dbReference type="SAM" id="Coils"/>
    </source>
</evidence>
<comment type="subcellular location">
    <subcellularLocation>
        <location evidence="8">Golgi apparatus</location>
        <location evidence="8">trans-Golgi network membrane</location>
        <topology evidence="8">Single-pass type IV membrane protein</topology>
    </subcellularLocation>
</comment>
<keyword evidence="3 10" id="KW-0812">Transmembrane</keyword>
<dbReference type="SMART" id="SM00397">
    <property type="entry name" value="t_SNARE"/>
    <property type="match status" value="1"/>
</dbReference>
<dbReference type="InterPro" id="IPR010989">
    <property type="entry name" value="SNARE"/>
</dbReference>
<comment type="caution">
    <text evidence="12">The sequence shown here is derived from an EMBL/GenBank/DDBJ whole genome shotgun (WGS) entry which is preliminary data.</text>
</comment>